<protein>
    <submittedName>
        <fullName evidence="2">Pentapeptide repeat-containing protein</fullName>
    </submittedName>
</protein>
<dbReference type="InterPro" id="IPR000157">
    <property type="entry name" value="TIR_dom"/>
</dbReference>
<dbReference type="InterPro" id="IPR035897">
    <property type="entry name" value="Toll_tir_struct_dom_sf"/>
</dbReference>
<dbReference type="PANTHER" id="PTHR14136">
    <property type="entry name" value="BTB_POZ DOMAIN-CONTAINING PROTEIN KCTD9"/>
    <property type="match status" value="1"/>
</dbReference>
<name>A0A1I4ECM7_9PROT</name>
<dbReference type="InterPro" id="IPR001646">
    <property type="entry name" value="5peptide_repeat"/>
</dbReference>
<sequence length="352" mass="40257">MDNQKSVELLCAGVSEWNRYRDDTMDLSHLEIRNANLSRANFGATNFDGTRLLNVNMSNCDLIRARFNGVSATLTDFSESSFDDAEIKGTDLNKCCLNKSTIHRIESYLWKNRHTSFVGAELSPLKLSHAHFYNCNFTGCKFHGDSFDATDIKRGQIDSKLESYLAKKGVNFELVRQPYTDDWIDWENVQLPKDSREFGVIIYNYEAYWITENRWDVFISYQTAQKGFANNLADEIKMRGLKVWFDSATLVANDSLLQCINVGLNACPFGVVILSEEYFGRKWTEYELKKLLSKKMIIILHDIQLDKAVSFYPGLDDKIMLTSELGAKSLSHMIAETIRRPPRNLLSGVADQ</sequence>
<dbReference type="PANTHER" id="PTHR14136:SF17">
    <property type="entry name" value="BTB_POZ DOMAIN-CONTAINING PROTEIN KCTD9"/>
    <property type="match status" value="1"/>
</dbReference>
<evidence type="ECO:0000259" key="1">
    <source>
        <dbReference type="PROSITE" id="PS50104"/>
    </source>
</evidence>
<dbReference type="Gene3D" id="2.160.20.80">
    <property type="entry name" value="E3 ubiquitin-protein ligase SopA"/>
    <property type="match status" value="1"/>
</dbReference>
<dbReference type="Pfam" id="PF00805">
    <property type="entry name" value="Pentapeptide"/>
    <property type="match status" value="2"/>
</dbReference>
<dbReference type="SUPFAM" id="SSF141571">
    <property type="entry name" value="Pentapeptide repeat-like"/>
    <property type="match status" value="1"/>
</dbReference>
<dbReference type="Gene3D" id="3.40.50.10140">
    <property type="entry name" value="Toll/interleukin-1 receptor homology (TIR) domain"/>
    <property type="match status" value="1"/>
</dbReference>
<evidence type="ECO:0000313" key="2">
    <source>
        <dbReference type="EMBL" id="SFL02959.1"/>
    </source>
</evidence>
<gene>
    <name evidence="2" type="ORF">SAMN05216302_102713</name>
</gene>
<feature type="domain" description="TIR" evidence="1">
    <location>
        <begin position="213"/>
        <end position="334"/>
    </location>
</feature>
<proteinExistence type="predicted"/>
<dbReference type="SUPFAM" id="SSF52200">
    <property type="entry name" value="Toll/Interleukin receptor TIR domain"/>
    <property type="match status" value="1"/>
</dbReference>
<evidence type="ECO:0000313" key="3">
    <source>
        <dbReference type="Proteomes" id="UP000199533"/>
    </source>
</evidence>
<keyword evidence="3" id="KW-1185">Reference proteome</keyword>
<accession>A0A1I4ECM7</accession>
<dbReference type="Proteomes" id="UP000199533">
    <property type="component" value="Unassembled WGS sequence"/>
</dbReference>
<reference evidence="3" key="1">
    <citation type="submission" date="2016-10" db="EMBL/GenBank/DDBJ databases">
        <authorList>
            <person name="Varghese N."/>
            <person name="Submissions S."/>
        </authorList>
    </citation>
    <scope>NUCLEOTIDE SEQUENCE [LARGE SCALE GENOMIC DNA]</scope>
    <source>
        <strain evidence="3">Nm69</strain>
    </source>
</reference>
<dbReference type="InterPro" id="IPR051082">
    <property type="entry name" value="Pentapeptide-BTB/POZ_domain"/>
</dbReference>
<dbReference type="Pfam" id="PF13676">
    <property type="entry name" value="TIR_2"/>
    <property type="match status" value="1"/>
</dbReference>
<dbReference type="STRING" id="52441.SAMN05216302_102713"/>
<dbReference type="AlphaFoldDB" id="A0A1I4ECM7"/>
<dbReference type="EMBL" id="FOSP01000027">
    <property type="protein sequence ID" value="SFL02959.1"/>
    <property type="molecule type" value="Genomic_DNA"/>
</dbReference>
<dbReference type="PROSITE" id="PS50104">
    <property type="entry name" value="TIR"/>
    <property type="match status" value="1"/>
</dbReference>
<dbReference type="RefSeq" id="WP_170841685.1">
    <property type="nucleotide sequence ID" value="NZ_FOSP01000027.1"/>
</dbReference>
<organism evidence="2 3">
    <name type="scientific">Nitrosomonas aestuarii</name>
    <dbReference type="NCBI Taxonomy" id="52441"/>
    <lineage>
        <taxon>Bacteria</taxon>
        <taxon>Pseudomonadati</taxon>
        <taxon>Pseudomonadota</taxon>
        <taxon>Betaproteobacteria</taxon>
        <taxon>Nitrosomonadales</taxon>
        <taxon>Nitrosomonadaceae</taxon>
        <taxon>Nitrosomonas</taxon>
    </lineage>
</organism>
<dbReference type="GO" id="GO:0007165">
    <property type="term" value="P:signal transduction"/>
    <property type="evidence" value="ECO:0007669"/>
    <property type="project" value="InterPro"/>
</dbReference>